<evidence type="ECO:0000313" key="1">
    <source>
        <dbReference type="EMBL" id="CAG8603563.1"/>
    </source>
</evidence>
<dbReference type="EMBL" id="CAJVPS010004426">
    <property type="protein sequence ID" value="CAG8603563.1"/>
    <property type="molecule type" value="Genomic_DNA"/>
</dbReference>
<reference evidence="1" key="1">
    <citation type="submission" date="2021-06" db="EMBL/GenBank/DDBJ databases">
        <authorList>
            <person name="Kallberg Y."/>
            <person name="Tangrot J."/>
            <person name="Rosling A."/>
        </authorList>
    </citation>
    <scope>NUCLEOTIDE SEQUENCE</scope>
    <source>
        <strain evidence="1">FL130A</strain>
    </source>
</reference>
<sequence length="39" mass="4716">LLQEFSLIKNPGGQDEHLHECIQGWFSKHREYTEIQTFR</sequence>
<name>A0A9N9GFZ3_9GLOM</name>
<comment type="caution">
    <text evidence="1">The sequence shown here is derived from an EMBL/GenBank/DDBJ whole genome shotgun (WGS) entry which is preliminary data.</text>
</comment>
<protein>
    <submittedName>
        <fullName evidence="1">13948_t:CDS:1</fullName>
    </submittedName>
</protein>
<dbReference type="OrthoDB" id="10490805at2759"/>
<dbReference type="Proteomes" id="UP000789508">
    <property type="component" value="Unassembled WGS sequence"/>
</dbReference>
<evidence type="ECO:0000313" key="2">
    <source>
        <dbReference type="Proteomes" id="UP000789508"/>
    </source>
</evidence>
<dbReference type="AlphaFoldDB" id="A0A9N9GFZ3"/>
<keyword evidence="2" id="KW-1185">Reference proteome</keyword>
<accession>A0A9N9GFZ3</accession>
<feature type="non-terminal residue" evidence="1">
    <location>
        <position position="39"/>
    </location>
</feature>
<proteinExistence type="predicted"/>
<gene>
    <name evidence="1" type="ORF">ALEPTO_LOCUS8251</name>
</gene>
<organism evidence="1 2">
    <name type="scientific">Ambispora leptoticha</name>
    <dbReference type="NCBI Taxonomy" id="144679"/>
    <lineage>
        <taxon>Eukaryota</taxon>
        <taxon>Fungi</taxon>
        <taxon>Fungi incertae sedis</taxon>
        <taxon>Mucoromycota</taxon>
        <taxon>Glomeromycotina</taxon>
        <taxon>Glomeromycetes</taxon>
        <taxon>Archaeosporales</taxon>
        <taxon>Ambisporaceae</taxon>
        <taxon>Ambispora</taxon>
    </lineage>
</organism>